<evidence type="ECO:0000313" key="3">
    <source>
        <dbReference type="Proteomes" id="UP000095283"/>
    </source>
</evidence>
<dbReference type="AlphaFoldDB" id="A0A1I7XM27"/>
<reference evidence="4" key="1">
    <citation type="submission" date="2016-11" db="UniProtKB">
        <authorList>
            <consortium name="WormBaseParasite"/>
        </authorList>
    </citation>
    <scope>IDENTIFICATION</scope>
</reference>
<dbReference type="PROSITE" id="PS51029">
    <property type="entry name" value="MADF"/>
    <property type="match status" value="1"/>
</dbReference>
<feature type="region of interest" description="Disordered" evidence="1">
    <location>
        <begin position="1"/>
        <end position="35"/>
    </location>
</feature>
<evidence type="ECO:0000313" key="4">
    <source>
        <dbReference type="WBParaSite" id="Hba_18553"/>
    </source>
</evidence>
<dbReference type="Proteomes" id="UP000095283">
    <property type="component" value="Unplaced"/>
</dbReference>
<proteinExistence type="predicted"/>
<keyword evidence="3" id="KW-1185">Reference proteome</keyword>
<organism evidence="3 4">
    <name type="scientific">Heterorhabditis bacteriophora</name>
    <name type="common">Entomopathogenic nematode worm</name>
    <dbReference type="NCBI Taxonomy" id="37862"/>
    <lineage>
        <taxon>Eukaryota</taxon>
        <taxon>Metazoa</taxon>
        <taxon>Ecdysozoa</taxon>
        <taxon>Nematoda</taxon>
        <taxon>Chromadorea</taxon>
        <taxon>Rhabditida</taxon>
        <taxon>Rhabditina</taxon>
        <taxon>Rhabditomorpha</taxon>
        <taxon>Strongyloidea</taxon>
        <taxon>Heterorhabditidae</taxon>
        <taxon>Heterorhabditis</taxon>
    </lineage>
</organism>
<dbReference type="WBParaSite" id="Hba_18553">
    <property type="protein sequence ID" value="Hba_18553"/>
    <property type="gene ID" value="Hba_18553"/>
</dbReference>
<name>A0A1I7XM27_HETBA</name>
<feature type="compositionally biased region" description="Polar residues" evidence="1">
    <location>
        <begin position="1"/>
        <end position="27"/>
    </location>
</feature>
<sequence>MQLNMNTGETDQQTISRCSTSPGTTQVAKRGRRRLDDEETQAVVRRLCWLISKQKVVWMIVGAGSTNHGLHQCTRVAWAEISLNMGGDGSDKDVAKWRKIFKRKRDQYNGEYLRGTRPDFQYAEEMKFLDGILTRHTPKSKVNDITFKDFVDSTMHKFDYKTELNNSHEFIQRCMRHLEDIFTMMESHSKEALRETLRDGVHALLDLREVEALAGILEPKELIAELKPAQAIVDLPPHLAVIRPVDQIVCNAQTTPTQPRKDLSINSEDRKGPIELNILKSDNIHPGPSNEKNNPDKSTSKQHRRRKGHLDVVHDGSKQPVPKQRKIPRDIEFSPKCLSPKTPRCVLKDKNDKVQSSDKFGIVGLFGHLVNVAQQEFLANGHQDFDLAACYDMDGDKKEAAKIRRELVGI</sequence>
<accession>A0A1I7XM27</accession>
<feature type="region of interest" description="Disordered" evidence="1">
    <location>
        <begin position="252"/>
        <end position="324"/>
    </location>
</feature>
<feature type="compositionally biased region" description="Basic and acidic residues" evidence="1">
    <location>
        <begin position="259"/>
        <end position="273"/>
    </location>
</feature>
<dbReference type="InterPro" id="IPR006578">
    <property type="entry name" value="MADF-dom"/>
</dbReference>
<evidence type="ECO:0000256" key="1">
    <source>
        <dbReference type="SAM" id="MobiDB-lite"/>
    </source>
</evidence>
<evidence type="ECO:0000259" key="2">
    <source>
        <dbReference type="PROSITE" id="PS51029"/>
    </source>
</evidence>
<dbReference type="SMART" id="SM00595">
    <property type="entry name" value="MADF"/>
    <property type="match status" value="1"/>
</dbReference>
<protein>
    <submittedName>
        <fullName evidence="4">MADF domain-containing protein</fullName>
    </submittedName>
</protein>
<feature type="domain" description="MADF" evidence="2">
    <location>
        <begin position="46"/>
        <end position="134"/>
    </location>
</feature>